<dbReference type="PRINTS" id="PR00114">
    <property type="entry name" value="STPHPHTASE"/>
</dbReference>
<dbReference type="PANTHER" id="PTHR45668">
    <property type="entry name" value="SERINE/THREONINE-PROTEIN PHOSPHATASE 5-RELATED"/>
    <property type="match status" value="1"/>
</dbReference>
<keyword evidence="7" id="KW-1185">Reference proteome</keyword>
<comment type="catalytic activity">
    <reaction evidence="4">
        <text>O-phospho-L-threonyl-[protein] + H2O = L-threonyl-[protein] + phosphate</text>
        <dbReference type="Rhea" id="RHEA:47004"/>
        <dbReference type="Rhea" id="RHEA-COMP:11060"/>
        <dbReference type="Rhea" id="RHEA-COMP:11605"/>
        <dbReference type="ChEBI" id="CHEBI:15377"/>
        <dbReference type="ChEBI" id="CHEBI:30013"/>
        <dbReference type="ChEBI" id="CHEBI:43474"/>
        <dbReference type="ChEBI" id="CHEBI:61977"/>
        <dbReference type="EC" id="3.1.3.16"/>
    </reaction>
</comment>
<sequence>MAGVVKAGVAWKAGTKTSLATGSLKPLQLHERSHRGWSPDKTSISLGTCDQPSLGSYDVAASCNRQEVRPMFLQTVETVAELVEALQWRIEDDEALSLDPSPRNQYLFNGDFAPLALKVLYPRSVHLNRGNHEALRMNALYGFQWLGHRHETENKYGNAPWRTGSSDELDRMPLQNFHGNQGSVGRHLPLCTLVNSAVFVVHGGLSSKEGVKLSDLARVNRLREPDETAEQLMLDLLWSDPMDSPGFCTSPRGGGILFGPDVTKRFCEENGLCCIIRSHEMKSEGYEWQHMNRCLTIFSAPNYCDVCGNLGAVCSITPSQARTVRLQDLNVRTFECSPHPDEPHPVNMMFRPF</sequence>
<reference evidence="6 7" key="1">
    <citation type="submission" date="2024-02" db="EMBL/GenBank/DDBJ databases">
        <authorList>
            <person name="Chen Y."/>
            <person name="Shah S."/>
            <person name="Dougan E. K."/>
            <person name="Thang M."/>
            <person name="Chan C."/>
        </authorList>
    </citation>
    <scope>NUCLEOTIDE SEQUENCE [LARGE SCALE GENOMIC DNA]</scope>
</reference>
<dbReference type="InterPro" id="IPR006186">
    <property type="entry name" value="Ser/Thr-sp_prot-phosphatase"/>
</dbReference>
<proteinExistence type="inferred from homology"/>
<dbReference type="SMART" id="SM00156">
    <property type="entry name" value="PP2Ac"/>
    <property type="match status" value="1"/>
</dbReference>
<evidence type="ECO:0000256" key="3">
    <source>
        <dbReference type="ARBA" id="ARBA00023211"/>
    </source>
</evidence>
<evidence type="ECO:0000259" key="5">
    <source>
        <dbReference type="PROSITE" id="PS00125"/>
    </source>
</evidence>
<dbReference type="Gene3D" id="3.60.21.10">
    <property type="match status" value="1"/>
</dbReference>
<dbReference type="SUPFAM" id="SSF56300">
    <property type="entry name" value="Metallo-dependent phosphatases"/>
    <property type="match status" value="1"/>
</dbReference>
<dbReference type="PANTHER" id="PTHR45668:SF5">
    <property type="entry name" value="SERINE_THREONINE-PROTEIN PHOSPHATASE 5"/>
    <property type="match status" value="1"/>
</dbReference>
<comment type="caution">
    <text evidence="6">The sequence shown here is derived from an EMBL/GenBank/DDBJ whole genome shotgun (WGS) entry which is preliminary data.</text>
</comment>
<evidence type="ECO:0000256" key="4">
    <source>
        <dbReference type="RuleBase" id="RU004273"/>
    </source>
</evidence>
<evidence type="ECO:0000313" key="6">
    <source>
        <dbReference type="EMBL" id="CAK9082199.1"/>
    </source>
</evidence>
<keyword evidence="4" id="KW-0378">Hydrolase</keyword>
<organism evidence="6 7">
    <name type="scientific">Durusdinium trenchii</name>
    <dbReference type="NCBI Taxonomy" id="1381693"/>
    <lineage>
        <taxon>Eukaryota</taxon>
        <taxon>Sar</taxon>
        <taxon>Alveolata</taxon>
        <taxon>Dinophyceae</taxon>
        <taxon>Suessiales</taxon>
        <taxon>Symbiodiniaceae</taxon>
        <taxon>Durusdinium</taxon>
    </lineage>
</organism>
<gene>
    <name evidence="6" type="ORF">CCMP2556_LOCUS40165</name>
</gene>
<name>A0ABP0Q1W6_9DINO</name>
<comment type="similarity">
    <text evidence="4">Belongs to the PPP phosphatase family.</text>
</comment>
<evidence type="ECO:0000256" key="2">
    <source>
        <dbReference type="ARBA" id="ARBA00022723"/>
    </source>
</evidence>
<dbReference type="InterPro" id="IPR004843">
    <property type="entry name" value="Calcineurin-like_PHP"/>
</dbReference>
<dbReference type="PROSITE" id="PS00125">
    <property type="entry name" value="SER_THR_PHOSPHATASE"/>
    <property type="match status" value="1"/>
</dbReference>
<dbReference type="EC" id="3.1.3.16" evidence="4"/>
<dbReference type="EMBL" id="CAXAMN010023917">
    <property type="protein sequence ID" value="CAK9082199.1"/>
    <property type="molecule type" value="Genomic_DNA"/>
</dbReference>
<dbReference type="InterPro" id="IPR029052">
    <property type="entry name" value="Metallo-depent_PP-like"/>
</dbReference>
<keyword evidence="3" id="KW-0464">Manganese</keyword>
<evidence type="ECO:0000313" key="7">
    <source>
        <dbReference type="Proteomes" id="UP001642484"/>
    </source>
</evidence>
<dbReference type="InterPro" id="IPR051134">
    <property type="entry name" value="PPP_phosphatase"/>
</dbReference>
<evidence type="ECO:0000256" key="1">
    <source>
        <dbReference type="ARBA" id="ARBA00001936"/>
    </source>
</evidence>
<keyword evidence="2" id="KW-0479">Metal-binding</keyword>
<accession>A0ABP0Q1W6</accession>
<dbReference type="Pfam" id="PF00149">
    <property type="entry name" value="Metallophos"/>
    <property type="match status" value="1"/>
</dbReference>
<feature type="domain" description="Serine/threonine specific protein phosphatases" evidence="5">
    <location>
        <begin position="128"/>
        <end position="133"/>
    </location>
</feature>
<comment type="cofactor">
    <cofactor evidence="1">
        <name>Mn(2+)</name>
        <dbReference type="ChEBI" id="CHEBI:29035"/>
    </cofactor>
</comment>
<protein>
    <recommendedName>
        <fullName evidence="4">Serine/threonine-protein phosphatase</fullName>
        <ecNumber evidence="4">3.1.3.16</ecNumber>
    </recommendedName>
</protein>
<dbReference type="Proteomes" id="UP001642484">
    <property type="component" value="Unassembled WGS sequence"/>
</dbReference>